<evidence type="ECO:0008006" key="4">
    <source>
        <dbReference type="Google" id="ProtNLM"/>
    </source>
</evidence>
<protein>
    <recommendedName>
        <fullName evidence="4">DUF4190 domain-containing protein</fullName>
    </recommendedName>
</protein>
<gene>
    <name evidence="2" type="ordered locus">DaAHT2_0575</name>
</gene>
<organism evidence="2 3">
    <name type="scientific">Desulfurivibrio alkaliphilus (strain DSM 19089 / UNIQEM U267 / AHT2)</name>
    <dbReference type="NCBI Taxonomy" id="589865"/>
    <lineage>
        <taxon>Bacteria</taxon>
        <taxon>Pseudomonadati</taxon>
        <taxon>Thermodesulfobacteriota</taxon>
        <taxon>Desulfobulbia</taxon>
        <taxon>Desulfobulbales</taxon>
        <taxon>Desulfobulbaceae</taxon>
        <taxon>Desulfurivibrio</taxon>
    </lineage>
</organism>
<keyword evidence="1" id="KW-1133">Transmembrane helix</keyword>
<reference evidence="3" key="1">
    <citation type="submission" date="2010-02" db="EMBL/GenBank/DDBJ databases">
        <title>Complete sequence of Desulfurivibrio alkaliphilus AHT2.</title>
        <authorList>
            <consortium name="US DOE Joint Genome Institute"/>
            <person name="Pitluck S."/>
            <person name="Chertkov O."/>
            <person name="Detter J.C."/>
            <person name="Han C."/>
            <person name="Tapia R."/>
            <person name="Larimer F."/>
            <person name="Land M."/>
            <person name="Hauser L."/>
            <person name="Kyrpides N."/>
            <person name="Mikhailova N."/>
            <person name="Sorokin D.Y."/>
            <person name="Muyzer G."/>
            <person name="Woyke T."/>
        </authorList>
    </citation>
    <scope>NUCLEOTIDE SEQUENCE [LARGE SCALE GENOMIC DNA]</scope>
    <source>
        <strain evidence="3">DSM 19089 / UNIQEM U267 / AHT2</strain>
    </source>
</reference>
<dbReference type="AlphaFoldDB" id="D6Z0Q2"/>
<keyword evidence="1" id="KW-0472">Membrane</keyword>
<sequence>MTTPNAADNLQAGAPAQGGRKNNFLAATALTLGITGLVALIFIRPLAFVPAIAAVVLGLVALKEPQRRWMAVAGIVLGILVLLGMVGVWKILL</sequence>
<keyword evidence="1" id="KW-0812">Transmembrane</keyword>
<name>D6Z0Q2_DESAT</name>
<evidence type="ECO:0000313" key="3">
    <source>
        <dbReference type="Proteomes" id="UP000001508"/>
    </source>
</evidence>
<dbReference type="Proteomes" id="UP000001508">
    <property type="component" value="Chromosome"/>
</dbReference>
<dbReference type="InParanoid" id="D6Z0Q2"/>
<evidence type="ECO:0000313" key="2">
    <source>
        <dbReference type="EMBL" id="ADH85281.1"/>
    </source>
</evidence>
<feature type="transmembrane region" description="Helical" evidence="1">
    <location>
        <begin position="29"/>
        <end position="62"/>
    </location>
</feature>
<dbReference type="RefSeq" id="WP_013162812.1">
    <property type="nucleotide sequence ID" value="NC_014216.1"/>
</dbReference>
<feature type="transmembrane region" description="Helical" evidence="1">
    <location>
        <begin position="69"/>
        <end position="92"/>
    </location>
</feature>
<evidence type="ECO:0000256" key="1">
    <source>
        <dbReference type="SAM" id="Phobius"/>
    </source>
</evidence>
<dbReference type="HOGENOM" id="CLU_2394901_0_0_7"/>
<dbReference type="EMBL" id="CP001940">
    <property type="protein sequence ID" value="ADH85281.1"/>
    <property type="molecule type" value="Genomic_DNA"/>
</dbReference>
<accession>D6Z0Q2</accession>
<dbReference type="STRING" id="589865.DaAHT2_0575"/>
<proteinExistence type="predicted"/>
<keyword evidence="3" id="KW-1185">Reference proteome</keyword>
<dbReference type="KEGG" id="dak:DaAHT2_0575"/>